<dbReference type="Proteomes" id="UP000719412">
    <property type="component" value="Unassembled WGS sequence"/>
</dbReference>
<organism evidence="1 2">
    <name type="scientific">Tenebrio molitor</name>
    <name type="common">Yellow mealworm beetle</name>
    <dbReference type="NCBI Taxonomy" id="7067"/>
    <lineage>
        <taxon>Eukaryota</taxon>
        <taxon>Metazoa</taxon>
        <taxon>Ecdysozoa</taxon>
        <taxon>Arthropoda</taxon>
        <taxon>Hexapoda</taxon>
        <taxon>Insecta</taxon>
        <taxon>Pterygota</taxon>
        <taxon>Neoptera</taxon>
        <taxon>Endopterygota</taxon>
        <taxon>Coleoptera</taxon>
        <taxon>Polyphaga</taxon>
        <taxon>Cucujiformia</taxon>
        <taxon>Tenebrionidae</taxon>
        <taxon>Tenebrio</taxon>
    </lineage>
</organism>
<reference evidence="1" key="2">
    <citation type="submission" date="2021-08" db="EMBL/GenBank/DDBJ databases">
        <authorList>
            <person name="Eriksson T."/>
        </authorList>
    </citation>
    <scope>NUCLEOTIDE SEQUENCE</scope>
    <source>
        <strain evidence="1">Stoneville</strain>
        <tissue evidence="1">Whole head</tissue>
    </source>
</reference>
<gene>
    <name evidence="1" type="ORF">GEV33_013057</name>
</gene>
<protein>
    <submittedName>
        <fullName evidence="1">Uncharacterized protein</fullName>
    </submittedName>
</protein>
<keyword evidence="2" id="KW-1185">Reference proteome</keyword>
<evidence type="ECO:0000313" key="1">
    <source>
        <dbReference type="EMBL" id="KAH0809734.1"/>
    </source>
</evidence>
<name>A0A8J6H7X2_TENMO</name>
<comment type="caution">
    <text evidence="1">The sequence shown here is derived from an EMBL/GenBank/DDBJ whole genome shotgun (WGS) entry which is preliminary data.</text>
</comment>
<proteinExistence type="predicted"/>
<reference evidence="1" key="1">
    <citation type="journal article" date="2020" name="J Insects Food Feed">
        <title>The yellow mealworm (Tenebrio molitor) genome: a resource for the emerging insects as food and feed industry.</title>
        <authorList>
            <person name="Eriksson T."/>
            <person name="Andere A."/>
            <person name="Kelstrup H."/>
            <person name="Emery V."/>
            <person name="Picard C."/>
        </authorList>
    </citation>
    <scope>NUCLEOTIDE SEQUENCE</scope>
    <source>
        <strain evidence="1">Stoneville</strain>
        <tissue evidence="1">Whole head</tissue>
    </source>
</reference>
<sequence length="358" mass="39630">MLLPLSSSPFRYHQPSPQFLAIATYRPPSILPRPQIYRRPCTFRISGSHPTSGPAPPIRVQFVREDNNSRLLSTPQYGVHRLRLDWSMENVTAAHRAINGDHQSTLRPIFGLMCSCIPGPPPSAPAPAPPAGHLYASQKKTISTRGFHDFAAQGRSGKARRNGTRGAFRGTLDLDLLSQKITNQKCPVGICETFLSAGMAHEICAPFRGSDQIIADPETKNLTNFRRGQVVAKQNFPTDRNRNQSEAKNEAIAIVDSASVGNPEKAPLAGRCSFWRTPTRLVQAFQKDIYFGADSVDFEQIENTTQLDPVGRRVMLKLRPTKLPSEISVGISSDRKMDSDTLAILKDALRLRERPPQS</sequence>
<dbReference type="EMBL" id="JABDTM020027949">
    <property type="protein sequence ID" value="KAH0809734.1"/>
    <property type="molecule type" value="Genomic_DNA"/>
</dbReference>
<evidence type="ECO:0000313" key="2">
    <source>
        <dbReference type="Proteomes" id="UP000719412"/>
    </source>
</evidence>
<accession>A0A8J6H7X2</accession>
<dbReference type="AlphaFoldDB" id="A0A8J6H7X2"/>